<sequence>MMFLQESFRNEAPTTLQHFSSQRDVTYSCGSCGYTLNLSSSNRDTGELGSKYTKSIKRGVVPFYTIDESRFTQMEDMSCLPCFSSQNSWGLSRRKTKLLCRKCGNYIGNAYEEGSPPIGSDNSDSGSGNSVGASKKYNIRIQALQPSSDDSADPLVV</sequence>
<dbReference type="Proteomes" id="UP001140949">
    <property type="component" value="Unassembled WGS sequence"/>
</dbReference>
<dbReference type="AlphaFoldDB" id="A0AAX6G248"/>
<gene>
    <name evidence="1" type="ORF">M6B38_387155</name>
</gene>
<proteinExistence type="predicted"/>
<evidence type="ECO:0000313" key="1">
    <source>
        <dbReference type="EMBL" id="KAJ6822700.1"/>
    </source>
</evidence>
<dbReference type="Gene3D" id="2.170.150.20">
    <property type="entry name" value="Peptide methionine sulfoxide reductase"/>
    <property type="match status" value="1"/>
</dbReference>
<dbReference type="PANTHER" id="PTHR33674">
    <property type="entry name" value="METHIONINE-S-OXIDE REDUCTASE"/>
    <property type="match status" value="1"/>
</dbReference>
<protein>
    <submittedName>
        <fullName evidence="1">Uncharacterized protein</fullName>
    </submittedName>
</protein>
<organism evidence="1 2">
    <name type="scientific">Iris pallida</name>
    <name type="common">Sweet iris</name>
    <dbReference type="NCBI Taxonomy" id="29817"/>
    <lineage>
        <taxon>Eukaryota</taxon>
        <taxon>Viridiplantae</taxon>
        <taxon>Streptophyta</taxon>
        <taxon>Embryophyta</taxon>
        <taxon>Tracheophyta</taxon>
        <taxon>Spermatophyta</taxon>
        <taxon>Magnoliopsida</taxon>
        <taxon>Liliopsida</taxon>
        <taxon>Asparagales</taxon>
        <taxon>Iridaceae</taxon>
        <taxon>Iridoideae</taxon>
        <taxon>Irideae</taxon>
        <taxon>Iris</taxon>
    </lineage>
</organism>
<dbReference type="Pfam" id="PF24046">
    <property type="entry name" value="At4g08330"/>
    <property type="match status" value="1"/>
</dbReference>
<reference evidence="1" key="2">
    <citation type="submission" date="2023-04" db="EMBL/GenBank/DDBJ databases">
        <authorList>
            <person name="Bruccoleri R.E."/>
            <person name="Oakeley E.J."/>
            <person name="Faust A.-M."/>
            <person name="Dessus-Babus S."/>
            <person name="Altorfer M."/>
            <person name="Burckhardt D."/>
            <person name="Oertli M."/>
            <person name="Naumann U."/>
            <person name="Petersen F."/>
            <person name="Wong J."/>
        </authorList>
    </citation>
    <scope>NUCLEOTIDE SEQUENCE</scope>
    <source>
        <strain evidence="1">GSM-AAB239-AS_SAM_17_03QT</strain>
        <tissue evidence="1">Leaf</tissue>
    </source>
</reference>
<dbReference type="EMBL" id="JANAVB010023997">
    <property type="protein sequence ID" value="KAJ6822700.1"/>
    <property type="molecule type" value="Genomic_DNA"/>
</dbReference>
<reference evidence="1" key="1">
    <citation type="journal article" date="2023" name="GigaByte">
        <title>Genome assembly of the bearded iris, Iris pallida Lam.</title>
        <authorList>
            <person name="Bruccoleri R.E."/>
            <person name="Oakeley E.J."/>
            <person name="Faust A.M.E."/>
            <person name="Altorfer M."/>
            <person name="Dessus-Babus S."/>
            <person name="Burckhardt D."/>
            <person name="Oertli M."/>
            <person name="Naumann U."/>
            <person name="Petersen F."/>
            <person name="Wong J."/>
        </authorList>
    </citation>
    <scope>NUCLEOTIDE SEQUENCE</scope>
    <source>
        <strain evidence="1">GSM-AAB239-AS_SAM_17_03QT</strain>
    </source>
</reference>
<comment type="caution">
    <text evidence="1">The sequence shown here is derived from an EMBL/GenBank/DDBJ whole genome shotgun (WGS) entry which is preliminary data.</text>
</comment>
<name>A0AAX6G248_IRIPA</name>
<keyword evidence="2" id="KW-1185">Reference proteome</keyword>
<evidence type="ECO:0000313" key="2">
    <source>
        <dbReference type="Proteomes" id="UP001140949"/>
    </source>
</evidence>
<accession>A0AAX6G248</accession>
<dbReference type="InterPro" id="IPR045282">
    <property type="entry name" value="At4g08330-like"/>
</dbReference>
<dbReference type="PANTHER" id="PTHR33674:SF8">
    <property type="entry name" value="OS01G0833400 PROTEIN"/>
    <property type="match status" value="1"/>
</dbReference>